<dbReference type="GO" id="GO:0051539">
    <property type="term" value="F:4 iron, 4 sulfur cluster binding"/>
    <property type="evidence" value="ECO:0007669"/>
    <property type="project" value="UniProtKB-KW"/>
</dbReference>
<dbReference type="Gene3D" id="3.40.950.10">
    <property type="entry name" value="Fe-only Hydrogenase (Larger Subunit), Chain L, domain 3"/>
    <property type="match status" value="1"/>
</dbReference>
<dbReference type="InterPro" id="IPR017896">
    <property type="entry name" value="4Fe4S_Fe-S-bd"/>
</dbReference>
<feature type="domain" description="4Fe-4S ferredoxin-type" evidence="8">
    <location>
        <begin position="89"/>
        <end position="114"/>
    </location>
</feature>
<dbReference type="GO" id="GO:0009055">
    <property type="term" value="F:electron transfer activity"/>
    <property type="evidence" value="ECO:0007669"/>
    <property type="project" value="InterPro"/>
</dbReference>
<dbReference type="CDD" id="cd10549">
    <property type="entry name" value="MtMvhB_like"/>
    <property type="match status" value="1"/>
</dbReference>
<dbReference type="PANTHER" id="PTHR42859:SF10">
    <property type="entry name" value="DIMETHYLSULFOXIDE REDUCTASE CHAIN B"/>
    <property type="match status" value="1"/>
</dbReference>
<dbReference type="PROSITE" id="PS51379">
    <property type="entry name" value="4FE4S_FER_2"/>
    <property type="match status" value="3"/>
</dbReference>
<evidence type="ECO:0000256" key="6">
    <source>
        <dbReference type="ARBA" id="ARBA00023004"/>
    </source>
</evidence>
<dbReference type="PRINTS" id="PR00354">
    <property type="entry name" value="7FE8SFRDOXIN"/>
</dbReference>
<keyword evidence="6" id="KW-0408">Iron</keyword>
<evidence type="ECO:0000256" key="5">
    <source>
        <dbReference type="ARBA" id="ARBA00022982"/>
    </source>
</evidence>
<evidence type="ECO:0000256" key="4">
    <source>
        <dbReference type="ARBA" id="ARBA00022723"/>
    </source>
</evidence>
<dbReference type="Pfam" id="PF12838">
    <property type="entry name" value="Fer4_7"/>
    <property type="match status" value="1"/>
</dbReference>
<evidence type="ECO:0000313" key="9">
    <source>
        <dbReference type="EMBL" id="MBB6216868.1"/>
    </source>
</evidence>
<evidence type="ECO:0000256" key="7">
    <source>
        <dbReference type="ARBA" id="ARBA00023014"/>
    </source>
</evidence>
<dbReference type="RefSeq" id="WP_184311390.1">
    <property type="nucleotide sequence ID" value="NZ_JACHEN010000018.1"/>
</dbReference>
<dbReference type="SUPFAM" id="SSF54862">
    <property type="entry name" value="4Fe-4S ferredoxins"/>
    <property type="match status" value="1"/>
</dbReference>
<gene>
    <name evidence="9" type="ORF">HNQ80_002973</name>
</gene>
<protein>
    <submittedName>
        <fullName evidence="9">[FeFe] hydrogenase (Group B1/B3)</fullName>
    </submittedName>
</protein>
<keyword evidence="4" id="KW-0479">Metal-binding</keyword>
<keyword evidence="7" id="KW-0411">Iron-sulfur</keyword>
<dbReference type="InterPro" id="IPR017900">
    <property type="entry name" value="4Fe4S_Fe_S_CS"/>
</dbReference>
<dbReference type="InterPro" id="IPR057431">
    <property type="entry name" value="LdpA_Fe-S-bd"/>
</dbReference>
<dbReference type="InterPro" id="IPR027631">
    <property type="entry name" value="Mono_FeFe_hydrog"/>
</dbReference>
<feature type="domain" description="4Fe-4S ferredoxin-type" evidence="8">
    <location>
        <begin position="119"/>
        <end position="149"/>
    </location>
</feature>
<dbReference type="PROSITE" id="PS00198">
    <property type="entry name" value="4FE4S_FER_1"/>
    <property type="match status" value="2"/>
</dbReference>
<feature type="domain" description="4Fe-4S ferredoxin-type" evidence="8">
    <location>
        <begin position="165"/>
        <end position="194"/>
    </location>
</feature>
<comment type="cofactor">
    <cofactor evidence="1">
        <name>[4Fe-4S] cluster</name>
        <dbReference type="ChEBI" id="CHEBI:49883"/>
    </cofactor>
</comment>
<dbReference type="InterPro" id="IPR050294">
    <property type="entry name" value="RnfB_subfamily"/>
</dbReference>
<reference evidence="9 10" key="1">
    <citation type="submission" date="2020-08" db="EMBL/GenBank/DDBJ databases">
        <title>Genomic Encyclopedia of Type Strains, Phase IV (KMG-IV): sequencing the most valuable type-strain genomes for metagenomic binning, comparative biology and taxonomic classification.</title>
        <authorList>
            <person name="Goeker M."/>
        </authorList>
    </citation>
    <scope>NUCLEOTIDE SEQUENCE [LARGE SCALE GENOMIC DNA]</scope>
    <source>
        <strain evidence="9 10">DSM 103526</strain>
    </source>
</reference>
<name>A0A841KX85_9FIRM</name>
<comment type="caution">
    <text evidence="9">The sequence shown here is derived from an EMBL/GenBank/DDBJ whole genome shotgun (WGS) entry which is preliminary data.</text>
</comment>
<evidence type="ECO:0000313" key="10">
    <source>
        <dbReference type="Proteomes" id="UP000579281"/>
    </source>
</evidence>
<evidence type="ECO:0000256" key="1">
    <source>
        <dbReference type="ARBA" id="ARBA00001966"/>
    </source>
</evidence>
<keyword evidence="10" id="KW-1185">Reference proteome</keyword>
<evidence type="ECO:0000259" key="8">
    <source>
        <dbReference type="PROSITE" id="PS51379"/>
    </source>
</evidence>
<keyword evidence="3" id="KW-0004">4Fe-4S</keyword>
<keyword evidence="2" id="KW-0813">Transport</keyword>
<evidence type="ECO:0000256" key="3">
    <source>
        <dbReference type="ARBA" id="ARBA00022485"/>
    </source>
</evidence>
<dbReference type="EMBL" id="JACHEN010000018">
    <property type="protein sequence ID" value="MBB6216868.1"/>
    <property type="molecule type" value="Genomic_DNA"/>
</dbReference>
<proteinExistence type="predicted"/>
<dbReference type="AlphaFoldDB" id="A0A841KX85"/>
<accession>A0A841KX85</accession>
<evidence type="ECO:0000256" key="2">
    <source>
        <dbReference type="ARBA" id="ARBA00022448"/>
    </source>
</evidence>
<sequence>MRKFETDVQLIKYEVLKEVSRMAFEGTLQEQYQNIPERIVPGPKPRIRCCIYKERAVTEERVFLAMGGDKDSENVIEVLGSACDECPINRFTITEACRGCLARRCAEACPVNAIYHVGQRAYINPQKCIECGKCKEACPYNAISDVMRPCRRVCPTDALSMDEDKKAVIDHKKCIQCGACVYHCPFGAIMDKSQVVDVIEALKEGNKRSRSSVYAVIAPAISSQFTYVKIGQVVKAIKMLGFQDVIEAALGADLVALHETHEFAEEIGEKGFITSSCCPAFVSYIRMKYPALTEHISTSISPMIAISRLIKDIDPQAKVVFIGPCIGKKMEAKEPGLQGSTDYVITFEELCAMIDARGIKMEDCPEEVLDNASFFGRIFARTGGLTEAIQHVIKEEKLDVVFKPVSCDGIMACDKALKMAKVHKLEGNFIEGMACPGGCIGGPASLHHGPKDRKEVDKYGQYAIEKGIKDSLRIFKTDHINLKREFEKSE</sequence>
<dbReference type="InterPro" id="IPR000813">
    <property type="entry name" value="7Fe_ferredoxin"/>
</dbReference>
<keyword evidence="5" id="KW-0249">Electron transport</keyword>
<dbReference type="GO" id="GO:0046872">
    <property type="term" value="F:metal ion binding"/>
    <property type="evidence" value="ECO:0007669"/>
    <property type="project" value="UniProtKB-KW"/>
</dbReference>
<dbReference type="Gene3D" id="3.30.70.20">
    <property type="match status" value="2"/>
</dbReference>
<dbReference type="SUPFAM" id="SSF53920">
    <property type="entry name" value="Fe-only hydrogenase"/>
    <property type="match status" value="1"/>
</dbReference>
<dbReference type="PANTHER" id="PTHR42859">
    <property type="entry name" value="OXIDOREDUCTASE"/>
    <property type="match status" value="1"/>
</dbReference>
<dbReference type="NCBIfam" id="TIGR04105">
    <property type="entry name" value="FeFe_hydrog_B1"/>
    <property type="match status" value="1"/>
</dbReference>
<dbReference type="Proteomes" id="UP000579281">
    <property type="component" value="Unassembled WGS sequence"/>
</dbReference>
<dbReference type="Pfam" id="PF25160">
    <property type="entry name" value="LdpA_Fe-S-bd"/>
    <property type="match status" value="1"/>
</dbReference>
<dbReference type="InterPro" id="IPR004108">
    <property type="entry name" value="Fe_hydrogenase_lsu_C"/>
</dbReference>
<organism evidence="9 10">
    <name type="scientific">Anaerosolibacter carboniphilus</name>
    <dbReference type="NCBI Taxonomy" id="1417629"/>
    <lineage>
        <taxon>Bacteria</taxon>
        <taxon>Bacillati</taxon>
        <taxon>Bacillota</taxon>
        <taxon>Clostridia</taxon>
        <taxon>Peptostreptococcales</taxon>
        <taxon>Thermotaleaceae</taxon>
        <taxon>Anaerosolibacter</taxon>
    </lineage>
</organism>
<dbReference type="Pfam" id="PF02906">
    <property type="entry name" value="Fe_hyd_lg_C"/>
    <property type="match status" value="1"/>
</dbReference>
<dbReference type="InterPro" id="IPR009016">
    <property type="entry name" value="Fe_hydrogenase"/>
</dbReference>